<feature type="compositionally biased region" description="Low complexity" evidence="1">
    <location>
        <begin position="526"/>
        <end position="536"/>
    </location>
</feature>
<evidence type="ECO:0000256" key="1">
    <source>
        <dbReference type="SAM" id="MobiDB-lite"/>
    </source>
</evidence>
<dbReference type="EMBL" id="JAPDMQ010000204">
    <property type="protein sequence ID" value="KAK0530805.1"/>
    <property type="molecule type" value="Genomic_DNA"/>
</dbReference>
<organism evidence="3 4">
    <name type="scientific">Tilletia horrida</name>
    <dbReference type="NCBI Taxonomy" id="155126"/>
    <lineage>
        <taxon>Eukaryota</taxon>
        <taxon>Fungi</taxon>
        <taxon>Dikarya</taxon>
        <taxon>Basidiomycota</taxon>
        <taxon>Ustilaginomycotina</taxon>
        <taxon>Exobasidiomycetes</taxon>
        <taxon>Tilletiales</taxon>
        <taxon>Tilletiaceae</taxon>
        <taxon>Tilletia</taxon>
    </lineage>
</organism>
<dbReference type="PANTHER" id="PTHR33119">
    <property type="entry name" value="IFI3P"/>
    <property type="match status" value="1"/>
</dbReference>
<dbReference type="PANTHER" id="PTHR33119:SF1">
    <property type="entry name" value="FE2OG DIOXYGENASE DOMAIN-CONTAINING PROTEIN"/>
    <property type="match status" value="1"/>
</dbReference>
<dbReference type="InterPro" id="IPR025340">
    <property type="entry name" value="DUF4246"/>
</dbReference>
<feature type="domain" description="DUF4246" evidence="2">
    <location>
        <begin position="1"/>
        <end position="443"/>
    </location>
</feature>
<reference evidence="3" key="1">
    <citation type="journal article" date="2023" name="PhytoFront">
        <title>Draft Genome Resources of Seven Strains of Tilletia horrida, Causal Agent of Kernel Smut of Rice.</title>
        <authorList>
            <person name="Khanal S."/>
            <person name="Antony Babu S."/>
            <person name="Zhou X.G."/>
        </authorList>
    </citation>
    <scope>NUCLEOTIDE SEQUENCE</scope>
    <source>
        <strain evidence="3">TX3</strain>
    </source>
</reference>
<feature type="region of interest" description="Disordered" evidence="1">
    <location>
        <begin position="525"/>
        <end position="554"/>
    </location>
</feature>
<accession>A0AAN6GAR9</accession>
<proteinExistence type="predicted"/>
<dbReference type="InterPro" id="IPR049192">
    <property type="entry name" value="DUF4246_C"/>
</dbReference>
<evidence type="ECO:0000313" key="4">
    <source>
        <dbReference type="Proteomes" id="UP001176521"/>
    </source>
</evidence>
<dbReference type="Proteomes" id="UP001176521">
    <property type="component" value="Unassembled WGS sequence"/>
</dbReference>
<dbReference type="Pfam" id="PF14033">
    <property type="entry name" value="DUF4246"/>
    <property type="match status" value="1"/>
</dbReference>
<evidence type="ECO:0000259" key="2">
    <source>
        <dbReference type="Pfam" id="PF14033"/>
    </source>
</evidence>
<gene>
    <name evidence="3" type="ORF">OC842_003817</name>
</gene>
<keyword evidence="4" id="KW-1185">Reference proteome</keyword>
<sequence>MADFLVDQLQDEAERWHNEQLGVESTGINGVVRSERLLGENVLARLRELSTQLEESTPFKDWHPNSNEQVLDVVHPSLYPLVDGVTRVLPEDEAVTFPLDSRDLTKWFTSKQADVFIPPRDVQQDLAPDADVFRHENRNLFHTFQWLPTDFELDESGTRARALSYINSLHPDPTKPSGQLYDVIENVLAAFVPMFEGTLSEAMSGMGGPRKEFRNGYRKPDWVEQSWDPPTLEDAYSDFDSDEGYRRYPDDAEYQWRENREWVPVPVLKYQPERIVPITIKGRTLQVIVKMATIHLKPEKPVYEGGSWHVEGTKRENICATGILYLDQDNITPSSLQFRGVADSQSFDLKRADEDIDEQQAIKMIYGLVCQEDATQYYGSVPTKAGLALSFPNGVQHRVTSFKLADPTRPGYRKILAFFLCNPLEKIISTARVSPQRFDWIESSYAGVRDALLTKLPAELVRMILPDASPNGFVPRLKAHPDVDVRPRVRKVHGGTKRRRSLWWYEEDPDEHGYRIGFGYEYEPRTGATTGETSPGSGSGSVDPDTEEKRMHDELWKSSGMTLDEARAWREELMRERAAQTDHLENRNMNAFAFCEH</sequence>
<evidence type="ECO:0000313" key="3">
    <source>
        <dbReference type="EMBL" id="KAK0530805.1"/>
    </source>
</evidence>
<name>A0AAN6GAR9_9BASI</name>
<dbReference type="AlphaFoldDB" id="A0AAN6GAR9"/>
<protein>
    <recommendedName>
        <fullName evidence="2">DUF4246 domain-containing protein</fullName>
    </recommendedName>
</protein>
<comment type="caution">
    <text evidence="3">The sequence shown here is derived from an EMBL/GenBank/DDBJ whole genome shotgun (WGS) entry which is preliminary data.</text>
</comment>